<name>A0ABV1A0X4_9TELE</name>
<keyword evidence="3 4" id="KW-0325">Glycoprotein</keyword>
<evidence type="ECO:0000256" key="2">
    <source>
        <dbReference type="ARBA" id="ARBA00023157"/>
    </source>
</evidence>
<comment type="subunit">
    <text evidence="4">Heterodimer with IL12A; disulfide-linked. The heterodimer is known as interleukin IL-12.</text>
</comment>
<comment type="similarity">
    <text evidence="4">Belongs to the IL-12B family.</text>
</comment>
<feature type="domain" description="Ig-like" evidence="6">
    <location>
        <begin position="66"/>
        <end position="132"/>
    </location>
</feature>
<evidence type="ECO:0000259" key="6">
    <source>
        <dbReference type="PROSITE" id="PS50835"/>
    </source>
</evidence>
<keyword evidence="4" id="KW-0393">Immunoglobulin domain</keyword>
<dbReference type="PANTHER" id="PTHR48485:SF4">
    <property type="entry name" value="INTERLEUKIN-12 SUBUNIT BETA"/>
    <property type="match status" value="1"/>
</dbReference>
<dbReference type="PANTHER" id="PTHR48485">
    <property type="entry name" value="INTERLEUKIN-12 SUBUNIT BETA-RELATED"/>
    <property type="match status" value="1"/>
</dbReference>
<dbReference type="PRINTS" id="PR01928">
    <property type="entry name" value="INTRLEUKN12B"/>
</dbReference>
<evidence type="ECO:0000313" key="7">
    <source>
        <dbReference type="EMBL" id="MEQ2312193.1"/>
    </source>
</evidence>
<reference evidence="7 8" key="1">
    <citation type="submission" date="2021-06" db="EMBL/GenBank/DDBJ databases">
        <authorList>
            <person name="Palmer J.M."/>
        </authorList>
    </citation>
    <scope>NUCLEOTIDE SEQUENCE [LARGE SCALE GENOMIC DNA]</scope>
    <source>
        <strain evidence="7 8">AS_MEX2019</strain>
        <tissue evidence="7">Muscle</tissue>
    </source>
</reference>
<gene>
    <name evidence="4" type="primary">IL12B</name>
    <name evidence="7" type="ORF">AMECASPLE_028293</name>
</gene>
<protein>
    <recommendedName>
        <fullName evidence="4">Interleukin-12 subunit beta</fullName>
        <shortName evidence="4">IL-12B</shortName>
    </recommendedName>
    <alternativeName>
        <fullName evidence="4">Cytotoxic lymphocyte maturation factor 40 kDa subunit</fullName>
    </alternativeName>
    <alternativeName>
        <fullName evidence="4">IL-12 subunit p40</fullName>
    </alternativeName>
</protein>
<sequence>MQTVGTYVQATRQRPTAPTAPCWESPEAVQENLAQPRQMKLFVFSIMCAFLQVSCQNPRSHWTLLPNVLVMEVDGTLGQQPISCLEMPEDVVRRGYHSQDIIWKKNGIKDTQRGNLYLVRLLESLGGGNYTCHSGDGSLLNYTEVLIRQDETKRKRILVKNKQDDYLKCSTQNYNGEFHCSWTWHRSRVGKAAFIKAQRVLDDHNSHCSMDPSRHQWMCSSAQSNFSCSVDDSGSGISCLDQQHCPYAEERQQIHVTVFVRTDGYLLESYSKRFYLSEIVKPDKVRLGKVNKTVVEWSYPSSWNRPSSYFPLTFQISQLRGGCRKCENPCTDLNASKTVCSTEYCQFEVKHRVKAVCVRAKDALCDSQWSEWTHVRMKRGRKTRKRMHHQKYI</sequence>
<organism evidence="7 8">
    <name type="scientific">Ameca splendens</name>
    <dbReference type="NCBI Taxonomy" id="208324"/>
    <lineage>
        <taxon>Eukaryota</taxon>
        <taxon>Metazoa</taxon>
        <taxon>Chordata</taxon>
        <taxon>Craniata</taxon>
        <taxon>Vertebrata</taxon>
        <taxon>Euteleostomi</taxon>
        <taxon>Actinopterygii</taxon>
        <taxon>Neopterygii</taxon>
        <taxon>Teleostei</taxon>
        <taxon>Neoteleostei</taxon>
        <taxon>Acanthomorphata</taxon>
        <taxon>Ovalentaria</taxon>
        <taxon>Atherinomorphae</taxon>
        <taxon>Cyprinodontiformes</taxon>
        <taxon>Goodeidae</taxon>
        <taxon>Ameca</taxon>
    </lineage>
</organism>
<dbReference type="Proteomes" id="UP001469553">
    <property type="component" value="Unassembled WGS sequence"/>
</dbReference>
<evidence type="ECO:0000256" key="3">
    <source>
        <dbReference type="ARBA" id="ARBA00023180"/>
    </source>
</evidence>
<dbReference type="InterPro" id="IPR019482">
    <property type="entry name" value="IL-12_beta_cen-dom"/>
</dbReference>
<evidence type="ECO:0000256" key="1">
    <source>
        <dbReference type="ARBA" id="ARBA00022729"/>
    </source>
</evidence>
<feature type="compositionally biased region" description="Polar residues" evidence="5">
    <location>
        <begin position="1"/>
        <end position="16"/>
    </location>
</feature>
<dbReference type="PROSITE" id="PS50835">
    <property type="entry name" value="IG_LIKE"/>
    <property type="match status" value="1"/>
</dbReference>
<evidence type="ECO:0000256" key="4">
    <source>
        <dbReference type="RuleBase" id="RU281113"/>
    </source>
</evidence>
<keyword evidence="2" id="KW-1015">Disulfide bond</keyword>
<dbReference type="Gene3D" id="2.60.40.10">
    <property type="entry name" value="Immunoglobulins"/>
    <property type="match status" value="2"/>
</dbReference>
<dbReference type="EMBL" id="JAHRIP010078332">
    <property type="protein sequence ID" value="MEQ2312193.1"/>
    <property type="molecule type" value="Genomic_DNA"/>
</dbReference>
<dbReference type="Pfam" id="PF10420">
    <property type="entry name" value="IL12p40_C"/>
    <property type="match status" value="1"/>
</dbReference>
<dbReference type="InterPro" id="IPR036116">
    <property type="entry name" value="FN3_sf"/>
</dbReference>
<keyword evidence="8" id="KW-1185">Reference proteome</keyword>
<accession>A0ABV1A0X4</accession>
<evidence type="ECO:0000256" key="5">
    <source>
        <dbReference type="SAM" id="MobiDB-lite"/>
    </source>
</evidence>
<dbReference type="InterPro" id="IPR013783">
    <property type="entry name" value="Ig-like_fold"/>
</dbReference>
<keyword evidence="4" id="KW-0202">Cytokine</keyword>
<dbReference type="InterPro" id="IPR050676">
    <property type="entry name" value="IL-12"/>
</dbReference>
<proteinExistence type="inferred from homology"/>
<comment type="subcellular location">
    <subcellularLocation>
        <location evidence="4">Secreted</location>
    </subcellularLocation>
</comment>
<dbReference type="SUPFAM" id="SSF49265">
    <property type="entry name" value="Fibronectin type III"/>
    <property type="match status" value="1"/>
</dbReference>
<comment type="caution">
    <text evidence="7">The sequence shown here is derived from an EMBL/GenBank/DDBJ whole genome shotgun (WGS) entry which is preliminary data.</text>
</comment>
<keyword evidence="1" id="KW-0732">Signal</keyword>
<keyword evidence="4" id="KW-0964">Secreted</keyword>
<dbReference type="InterPro" id="IPR015528">
    <property type="entry name" value="IL-12_beta"/>
</dbReference>
<feature type="region of interest" description="Disordered" evidence="5">
    <location>
        <begin position="1"/>
        <end position="23"/>
    </location>
</feature>
<evidence type="ECO:0000313" key="8">
    <source>
        <dbReference type="Proteomes" id="UP001469553"/>
    </source>
</evidence>
<dbReference type="InterPro" id="IPR007110">
    <property type="entry name" value="Ig-like_dom"/>
</dbReference>